<evidence type="ECO:0000256" key="5">
    <source>
        <dbReference type="ARBA" id="ARBA00022856"/>
    </source>
</evidence>
<dbReference type="SUPFAM" id="SSF103473">
    <property type="entry name" value="MFS general substrate transporter"/>
    <property type="match status" value="1"/>
</dbReference>
<dbReference type="InterPro" id="IPR000109">
    <property type="entry name" value="POT_fam"/>
</dbReference>
<keyword evidence="3" id="KW-1003">Cell membrane</keyword>
<dbReference type="STRING" id="1123010.SAMN02745724_01640"/>
<name>A0A1I1JC72_9GAMM</name>
<dbReference type="CDD" id="cd17346">
    <property type="entry name" value="MFS_DtpA_like"/>
    <property type="match status" value="1"/>
</dbReference>
<evidence type="ECO:0000256" key="9">
    <source>
        <dbReference type="SAM" id="Phobius"/>
    </source>
</evidence>
<organism evidence="10 11">
    <name type="scientific">Pseudoalteromonas denitrificans DSM 6059</name>
    <dbReference type="NCBI Taxonomy" id="1123010"/>
    <lineage>
        <taxon>Bacteria</taxon>
        <taxon>Pseudomonadati</taxon>
        <taxon>Pseudomonadota</taxon>
        <taxon>Gammaproteobacteria</taxon>
        <taxon>Alteromonadales</taxon>
        <taxon>Pseudoalteromonadaceae</taxon>
        <taxon>Pseudoalteromonas</taxon>
    </lineage>
</organism>
<dbReference type="RefSeq" id="WP_091982620.1">
    <property type="nucleotide sequence ID" value="NZ_FOLO01000009.1"/>
</dbReference>
<dbReference type="PANTHER" id="PTHR23517:SF15">
    <property type="entry name" value="PROTON-DEPENDENT OLIGOPEPTIDE FAMILY TRANSPORT PROTEIN"/>
    <property type="match status" value="1"/>
</dbReference>
<reference evidence="10 11" key="1">
    <citation type="submission" date="2016-10" db="EMBL/GenBank/DDBJ databases">
        <authorList>
            <person name="de Groot N.N."/>
        </authorList>
    </citation>
    <scope>NUCLEOTIDE SEQUENCE [LARGE SCALE GENOMIC DNA]</scope>
    <source>
        <strain evidence="10 11">DSM 6059</strain>
    </source>
</reference>
<dbReference type="PANTHER" id="PTHR23517">
    <property type="entry name" value="RESISTANCE PROTEIN MDTM, PUTATIVE-RELATED-RELATED"/>
    <property type="match status" value="1"/>
</dbReference>
<sequence length="507" mass="55575">MTSISTTPEQEIQINSISKYEDLWGHPKPLWMLFMAEFWERFAFYGIRWALTLYIVAQFFNGDTSGQHFASNTYGAYLALVYGSAIFGGYVADKIIGSQHSILVGALIMAAGFFLIMLPDQNFFMIGLATIIVGNGLFKPNISNLVGKIYHQNDSRRDRGFSIFYMGINAGAMVSPIITQWLASTLTQTPMMDNYKAVFAAAGIGMLISYVWFYFGRKQLKGTGTIDKSPTRTKNLVYVIAGSLLSIGPVYILMAYAGAQILAWLLFILFIGLAFMLINGAKKDGRIALDRMIACLVMCGFNVIFFMFFEQAGSSFTFLAQNIVDRNITAVFEFKIAWFQSVNAVAILALAPIVSMIWVFMAKKKIEPSIPRKFALGLLGTGLGFLILVYALENLLNSNNLIPLWPLAACYVLHTVGELCLSPIGLSMISKLVPASMAGLAFGGWFLSTAIGNNFSGILAGSMSGEKGMTVASAINGFSFSFWLLAGAGMFLFIISPLINKLMHGVK</sequence>
<feature type="transmembrane region" description="Helical" evidence="9">
    <location>
        <begin position="374"/>
        <end position="392"/>
    </location>
</feature>
<dbReference type="Gene3D" id="1.20.1250.20">
    <property type="entry name" value="MFS general substrate transporter like domains"/>
    <property type="match status" value="1"/>
</dbReference>
<feature type="transmembrane region" description="Helical" evidence="9">
    <location>
        <begin position="42"/>
        <end position="62"/>
    </location>
</feature>
<dbReference type="Pfam" id="PF00854">
    <property type="entry name" value="PTR2"/>
    <property type="match status" value="1"/>
</dbReference>
<evidence type="ECO:0000313" key="11">
    <source>
        <dbReference type="Proteomes" id="UP000198862"/>
    </source>
</evidence>
<evidence type="ECO:0000256" key="8">
    <source>
        <dbReference type="RuleBase" id="RU003755"/>
    </source>
</evidence>
<dbReference type="EMBL" id="FOLO01000009">
    <property type="protein sequence ID" value="SFC43030.1"/>
    <property type="molecule type" value="Genomic_DNA"/>
</dbReference>
<evidence type="ECO:0000256" key="4">
    <source>
        <dbReference type="ARBA" id="ARBA00022692"/>
    </source>
</evidence>
<keyword evidence="2 8" id="KW-0813">Transport</keyword>
<feature type="transmembrane region" description="Helical" evidence="9">
    <location>
        <begin position="74"/>
        <end position="92"/>
    </location>
</feature>
<dbReference type="GO" id="GO:0005886">
    <property type="term" value="C:plasma membrane"/>
    <property type="evidence" value="ECO:0007669"/>
    <property type="project" value="UniProtKB-SubCell"/>
</dbReference>
<feature type="transmembrane region" description="Helical" evidence="9">
    <location>
        <begin position="195"/>
        <end position="215"/>
    </location>
</feature>
<feature type="transmembrane region" description="Helical" evidence="9">
    <location>
        <begin position="163"/>
        <end position="183"/>
    </location>
</feature>
<evidence type="ECO:0000256" key="6">
    <source>
        <dbReference type="ARBA" id="ARBA00022989"/>
    </source>
</evidence>
<comment type="subcellular location">
    <subcellularLocation>
        <location evidence="1">Cell membrane</location>
        <topology evidence="1">Multi-pass membrane protein</topology>
    </subcellularLocation>
    <subcellularLocation>
        <location evidence="8">Membrane</location>
        <topology evidence="8">Multi-pass membrane protein</topology>
    </subcellularLocation>
</comment>
<keyword evidence="11" id="KW-1185">Reference proteome</keyword>
<comment type="similarity">
    <text evidence="8">Belongs to the major facilitator superfamily. Proton-dependent oligopeptide transporter (POT/PTR) (TC 2.A.17) family.</text>
</comment>
<feature type="transmembrane region" description="Helical" evidence="9">
    <location>
        <begin position="342"/>
        <end position="362"/>
    </location>
</feature>
<keyword evidence="4 8" id="KW-0812">Transmembrane</keyword>
<dbReference type="AlphaFoldDB" id="A0A1I1JC72"/>
<evidence type="ECO:0000256" key="2">
    <source>
        <dbReference type="ARBA" id="ARBA00022448"/>
    </source>
</evidence>
<keyword evidence="6 9" id="KW-1133">Transmembrane helix</keyword>
<keyword evidence="7 9" id="KW-0472">Membrane</keyword>
<proteinExistence type="inferred from homology"/>
<feature type="transmembrane region" description="Helical" evidence="9">
    <location>
        <begin position="236"/>
        <end position="255"/>
    </location>
</feature>
<keyword evidence="5" id="KW-0653">Protein transport</keyword>
<accession>A0A1I1JC72</accession>
<feature type="transmembrane region" description="Helical" evidence="9">
    <location>
        <begin position="124"/>
        <end position="142"/>
    </location>
</feature>
<dbReference type="GO" id="GO:0006857">
    <property type="term" value="P:oligopeptide transport"/>
    <property type="evidence" value="ECO:0007669"/>
    <property type="project" value="InterPro"/>
</dbReference>
<evidence type="ECO:0000256" key="3">
    <source>
        <dbReference type="ARBA" id="ARBA00022475"/>
    </source>
</evidence>
<dbReference type="InterPro" id="IPR036259">
    <property type="entry name" value="MFS_trans_sf"/>
</dbReference>
<evidence type="ECO:0000256" key="7">
    <source>
        <dbReference type="ARBA" id="ARBA00023136"/>
    </source>
</evidence>
<dbReference type="GO" id="GO:1904680">
    <property type="term" value="F:peptide transmembrane transporter activity"/>
    <property type="evidence" value="ECO:0007669"/>
    <property type="project" value="InterPro"/>
</dbReference>
<dbReference type="InterPro" id="IPR050171">
    <property type="entry name" value="MFS_Transporters"/>
</dbReference>
<keyword evidence="5" id="KW-0571">Peptide transport</keyword>
<dbReference type="Proteomes" id="UP000198862">
    <property type="component" value="Unassembled WGS sequence"/>
</dbReference>
<dbReference type="OrthoDB" id="9772725at2"/>
<feature type="transmembrane region" description="Helical" evidence="9">
    <location>
        <begin position="480"/>
        <end position="499"/>
    </location>
</feature>
<protein>
    <submittedName>
        <fullName evidence="10">Proton-dependent oligopeptide transporter, POT family</fullName>
    </submittedName>
</protein>
<feature type="transmembrane region" description="Helical" evidence="9">
    <location>
        <begin position="261"/>
        <end position="280"/>
    </location>
</feature>
<feature type="transmembrane region" description="Helical" evidence="9">
    <location>
        <begin position="101"/>
        <end position="118"/>
    </location>
</feature>
<dbReference type="NCBIfam" id="TIGR00924">
    <property type="entry name" value="yjdL_sub1_fam"/>
    <property type="match status" value="1"/>
</dbReference>
<feature type="transmembrane region" description="Helical" evidence="9">
    <location>
        <begin position="438"/>
        <end position="460"/>
    </location>
</feature>
<gene>
    <name evidence="10" type="ORF">SAMN02745724_01640</name>
</gene>
<evidence type="ECO:0000256" key="1">
    <source>
        <dbReference type="ARBA" id="ARBA00004651"/>
    </source>
</evidence>
<evidence type="ECO:0000313" key="10">
    <source>
        <dbReference type="EMBL" id="SFC43030.1"/>
    </source>
</evidence>
<dbReference type="InterPro" id="IPR005279">
    <property type="entry name" value="Dipep/tripep_permease"/>
</dbReference>
<feature type="transmembrane region" description="Helical" evidence="9">
    <location>
        <begin position="292"/>
        <end position="309"/>
    </location>
</feature>
<feature type="transmembrane region" description="Helical" evidence="9">
    <location>
        <begin position="404"/>
        <end position="426"/>
    </location>
</feature>
<dbReference type="PROSITE" id="PS01023">
    <property type="entry name" value="PTR2_2"/>
    <property type="match status" value="1"/>
</dbReference>
<dbReference type="InterPro" id="IPR018456">
    <property type="entry name" value="PTR2_symporter_CS"/>
</dbReference>